<keyword evidence="1" id="KW-0808">Transferase</keyword>
<keyword evidence="1" id="KW-0695">RNA-directed DNA polymerase</keyword>
<keyword evidence="1" id="KW-0548">Nucleotidyltransferase</keyword>
<evidence type="ECO:0000313" key="1">
    <source>
        <dbReference type="EMBL" id="GFD04457.1"/>
    </source>
</evidence>
<name>A0A699T2N4_TANCI</name>
<dbReference type="GO" id="GO:0003964">
    <property type="term" value="F:RNA-directed DNA polymerase activity"/>
    <property type="evidence" value="ECO:0007669"/>
    <property type="project" value="UniProtKB-KW"/>
</dbReference>
<sequence length="88" mass="10083">SKDLSSGNRAIWRTLLKKTILMHNTFFLMDSLSTPVVSAAKMSILNANEFDLWMMRIELYFLMIDYSLWEVIINEDTPAPTVVIDGVV</sequence>
<dbReference type="AlphaFoldDB" id="A0A699T2N4"/>
<gene>
    <name evidence="1" type="ORF">Tci_876426</name>
</gene>
<accession>A0A699T2N4</accession>
<reference evidence="1" key="1">
    <citation type="journal article" date="2019" name="Sci. Rep.">
        <title>Draft genome of Tanacetum cinerariifolium, the natural source of mosquito coil.</title>
        <authorList>
            <person name="Yamashiro T."/>
            <person name="Shiraishi A."/>
            <person name="Satake H."/>
            <person name="Nakayama K."/>
        </authorList>
    </citation>
    <scope>NUCLEOTIDE SEQUENCE</scope>
</reference>
<dbReference type="EMBL" id="BKCJ011211895">
    <property type="protein sequence ID" value="GFD04457.1"/>
    <property type="molecule type" value="Genomic_DNA"/>
</dbReference>
<comment type="caution">
    <text evidence="1">The sequence shown here is derived from an EMBL/GenBank/DDBJ whole genome shotgun (WGS) entry which is preliminary data.</text>
</comment>
<feature type="non-terminal residue" evidence="1">
    <location>
        <position position="1"/>
    </location>
</feature>
<protein>
    <submittedName>
        <fullName evidence="1">Reverse transcriptase domain, reverse transcriptase zinc-binding domain protein</fullName>
    </submittedName>
</protein>
<proteinExistence type="predicted"/>
<organism evidence="1">
    <name type="scientific">Tanacetum cinerariifolium</name>
    <name type="common">Dalmatian daisy</name>
    <name type="synonym">Chrysanthemum cinerariifolium</name>
    <dbReference type="NCBI Taxonomy" id="118510"/>
    <lineage>
        <taxon>Eukaryota</taxon>
        <taxon>Viridiplantae</taxon>
        <taxon>Streptophyta</taxon>
        <taxon>Embryophyta</taxon>
        <taxon>Tracheophyta</taxon>
        <taxon>Spermatophyta</taxon>
        <taxon>Magnoliopsida</taxon>
        <taxon>eudicotyledons</taxon>
        <taxon>Gunneridae</taxon>
        <taxon>Pentapetalae</taxon>
        <taxon>asterids</taxon>
        <taxon>campanulids</taxon>
        <taxon>Asterales</taxon>
        <taxon>Asteraceae</taxon>
        <taxon>Asteroideae</taxon>
        <taxon>Anthemideae</taxon>
        <taxon>Anthemidinae</taxon>
        <taxon>Tanacetum</taxon>
    </lineage>
</organism>